<feature type="transmembrane region" description="Helical" evidence="1">
    <location>
        <begin position="53"/>
        <end position="73"/>
    </location>
</feature>
<comment type="caution">
    <text evidence="2">The sequence shown here is derived from an EMBL/GenBank/DDBJ whole genome shotgun (WGS) entry which is preliminary data.</text>
</comment>
<name>A0ABV3V8G0_9MICC</name>
<dbReference type="EMBL" id="JAYWLU010000023">
    <property type="protein sequence ID" value="MEX3596063.1"/>
    <property type="molecule type" value="Genomic_DNA"/>
</dbReference>
<feature type="transmembrane region" description="Helical" evidence="1">
    <location>
        <begin position="85"/>
        <end position="110"/>
    </location>
</feature>
<sequence length="136" mass="13689">MSNPYPPQGTPPVHVYQTNTAAAGAPQKSAAGSGIISLVLAAGGMLTAPLLLLIPYVGFLPALIAGAGIIVAWTGLRGATHGTGLAVTGIIVSVVVFAILAGIATVWNLVVAGPAVSDYDELHEVIDYIKSLIFGS</sequence>
<reference evidence="2 3" key="1">
    <citation type="journal article" date="2024" name="Fungal Genet. Biol.">
        <title>The porcine skin microbiome exhibits broad fungal antagonism.</title>
        <authorList>
            <person name="De La Cruz K.F."/>
            <person name="Townsend E.C."/>
            <person name="Alex Cheong J.Z."/>
            <person name="Salamzade R."/>
            <person name="Liu A."/>
            <person name="Sandstrom S."/>
            <person name="Davila E."/>
            <person name="Huang L."/>
            <person name="Xu K.H."/>
            <person name="Wu S.Y."/>
            <person name="Meudt J.J."/>
            <person name="Shanmuganayagam D."/>
            <person name="Gibson A.L.F."/>
            <person name="Kalan L.R."/>
        </authorList>
    </citation>
    <scope>NUCLEOTIDE SEQUENCE [LARGE SCALE GENOMIC DNA]</scope>
    <source>
        <strain evidence="2 3">LK2625</strain>
    </source>
</reference>
<organism evidence="2 3">
    <name type="scientific">Kocuria carniphila</name>
    <dbReference type="NCBI Taxonomy" id="262208"/>
    <lineage>
        <taxon>Bacteria</taxon>
        <taxon>Bacillati</taxon>
        <taxon>Actinomycetota</taxon>
        <taxon>Actinomycetes</taxon>
        <taxon>Micrococcales</taxon>
        <taxon>Micrococcaceae</taxon>
        <taxon>Kocuria</taxon>
    </lineage>
</organism>
<dbReference type="Proteomes" id="UP001558481">
    <property type="component" value="Unassembled WGS sequence"/>
</dbReference>
<dbReference type="RefSeq" id="WP_368630112.1">
    <property type="nucleotide sequence ID" value="NZ_JAYWLU010000023.1"/>
</dbReference>
<keyword evidence="1" id="KW-0812">Transmembrane</keyword>
<evidence type="ECO:0008006" key="4">
    <source>
        <dbReference type="Google" id="ProtNLM"/>
    </source>
</evidence>
<keyword evidence="1" id="KW-0472">Membrane</keyword>
<accession>A0ABV3V8G0</accession>
<proteinExistence type="predicted"/>
<evidence type="ECO:0000313" key="2">
    <source>
        <dbReference type="EMBL" id="MEX3596063.1"/>
    </source>
</evidence>
<protein>
    <recommendedName>
        <fullName evidence="4">DUF4190 domain-containing protein</fullName>
    </recommendedName>
</protein>
<evidence type="ECO:0000256" key="1">
    <source>
        <dbReference type="SAM" id="Phobius"/>
    </source>
</evidence>
<gene>
    <name evidence="2" type="ORF">VVR66_15210</name>
</gene>
<keyword evidence="1" id="KW-1133">Transmembrane helix</keyword>
<keyword evidence="3" id="KW-1185">Reference proteome</keyword>
<evidence type="ECO:0000313" key="3">
    <source>
        <dbReference type="Proteomes" id="UP001558481"/>
    </source>
</evidence>